<evidence type="ECO:0000313" key="2">
    <source>
        <dbReference type="Proteomes" id="UP001148662"/>
    </source>
</evidence>
<dbReference type="Proteomes" id="UP001148662">
    <property type="component" value="Unassembled WGS sequence"/>
</dbReference>
<keyword evidence="2" id="KW-1185">Reference proteome</keyword>
<protein>
    <submittedName>
        <fullName evidence="1">Uncharacterized protein</fullName>
    </submittedName>
</protein>
<proteinExistence type="predicted"/>
<accession>A0ACC1SVF5</accession>
<dbReference type="EMBL" id="JANHOG010001003">
    <property type="protein sequence ID" value="KAJ3547027.1"/>
    <property type="molecule type" value="Genomic_DNA"/>
</dbReference>
<organism evidence="1 2">
    <name type="scientific">Phlebia brevispora</name>
    <dbReference type="NCBI Taxonomy" id="194682"/>
    <lineage>
        <taxon>Eukaryota</taxon>
        <taxon>Fungi</taxon>
        <taxon>Dikarya</taxon>
        <taxon>Basidiomycota</taxon>
        <taxon>Agaricomycotina</taxon>
        <taxon>Agaricomycetes</taxon>
        <taxon>Polyporales</taxon>
        <taxon>Meruliaceae</taxon>
        <taxon>Phlebia</taxon>
    </lineage>
</organism>
<comment type="caution">
    <text evidence="1">The sequence shown here is derived from an EMBL/GenBank/DDBJ whole genome shotgun (WGS) entry which is preliminary data.</text>
</comment>
<evidence type="ECO:0000313" key="1">
    <source>
        <dbReference type="EMBL" id="KAJ3547027.1"/>
    </source>
</evidence>
<reference evidence="1" key="1">
    <citation type="submission" date="2022-07" db="EMBL/GenBank/DDBJ databases">
        <title>Genome Sequence of Phlebia brevispora.</title>
        <authorList>
            <person name="Buettner E."/>
        </authorList>
    </citation>
    <scope>NUCLEOTIDE SEQUENCE</scope>
    <source>
        <strain evidence="1">MPL23</strain>
    </source>
</reference>
<gene>
    <name evidence="1" type="ORF">NM688_g5446</name>
</gene>
<sequence length="135" mass="15328">MSPPFLSNEGRAHWTNTRFDVYAVQIVCLRSFTPTTRFAIVMLQGGDETAEAPITGNSKLTVRACREVGDERVHGPESASLRDPGTSQYCLYYIWHPIHSKRYALETYWQLARSYKQDVGTYSGQSMGRIVEPHL</sequence>
<name>A0ACC1SVF5_9APHY</name>